<feature type="domain" description="ABC3 transporter permease C-terminal" evidence="7">
    <location>
        <begin position="502"/>
        <end position="618"/>
    </location>
</feature>
<feature type="transmembrane region" description="Helical" evidence="6">
    <location>
        <begin position="651"/>
        <end position="673"/>
    </location>
</feature>
<dbReference type="InterPro" id="IPR003838">
    <property type="entry name" value="ABC3_permease_C"/>
</dbReference>
<dbReference type="AlphaFoldDB" id="A0A8S1QJE5"/>
<feature type="transmembrane region" description="Helical" evidence="6">
    <location>
        <begin position="1137"/>
        <end position="1170"/>
    </location>
</feature>
<evidence type="ECO:0000256" key="2">
    <source>
        <dbReference type="ARBA" id="ARBA00022475"/>
    </source>
</evidence>
<evidence type="ECO:0000256" key="4">
    <source>
        <dbReference type="ARBA" id="ARBA00022989"/>
    </source>
</evidence>
<feature type="transmembrane region" description="Helical" evidence="6">
    <location>
        <begin position="1176"/>
        <end position="1204"/>
    </location>
</feature>
<accession>A0A8S1QJE5</accession>
<keyword evidence="4 6" id="KW-1133">Transmembrane helix</keyword>
<keyword evidence="9" id="KW-1185">Reference proteome</keyword>
<proteinExistence type="predicted"/>
<feature type="transmembrane region" description="Helical" evidence="6">
    <location>
        <begin position="591"/>
        <end position="611"/>
    </location>
</feature>
<dbReference type="GO" id="GO:0005886">
    <property type="term" value="C:plasma membrane"/>
    <property type="evidence" value="ECO:0007669"/>
    <property type="project" value="UniProtKB-SubCell"/>
</dbReference>
<feature type="transmembrane region" description="Helical" evidence="6">
    <location>
        <begin position="497"/>
        <end position="519"/>
    </location>
</feature>
<evidence type="ECO:0000256" key="3">
    <source>
        <dbReference type="ARBA" id="ARBA00022692"/>
    </source>
</evidence>
<dbReference type="PANTHER" id="PTHR32522:SF5">
    <property type="entry name" value="ABC3 TRANSPORTER PERMEASE PROTEIN DOMAIN-CONTAINING PROTEIN"/>
    <property type="match status" value="1"/>
</dbReference>
<sequence>MLHSPLIEDHDERQQVLIKHSKTKTIWIIVRYILSDIVKRPRSFKIGLFTIYLVVTFLALLESAIQLSPLIFIQLAETQSGDSDLVFAPVSSINKSMTYESTSTFINTTEINEYFNSTQGIFGSSPRWLLTGNLINNNTHVQKINQKLRTFVLILNQTQEISIGLGRRSTQNYMNANQVQVSASTLRGLNASVGDVLQVNIDVDELISLLDGNTQSDSELYFYQFINTTINKPLRNIFGDDFENIKIQREEIQTRTEEIVFIADQLEANEEMKNQSKEIVEDFIQAQNITENEKKLFLQFIDFEYSRNLSEDARTLQRFAYKLNESVTVFEIELAISSLVAQSVNFTFDVVVIESIESPKGKWQDGFNALLMDQSNATNILVEGFLSKFEEVVIDQRLNDNTTIGAVAELIPIDFFKSFIQNNTQDIYLPDYSLSQNLVLKNRLNIYQDKDTIKSNIIDITNQFFKKTGFNYPVQATSTLATAVSNYFIMKNFIDNLIAAATMILLMLSILLIYSLMIGDVEEKTYEFGMLRALGFRKSWLIILLLLQALTFAIPGLLLALITCYILNSLVCMLIFETTDLVSNYVIANQAIYLAVSLGILIPIISNIFPIQRALSKTLRDSLDLYHRTIQEVMVNVVKLEKMGISLNQTFCSLLLVAIGFVSYYLIPMAFIFNNITLGLNIINIIFIIMIIGFMLLVNLLQAPLERAILNSILWICKFDRNLKQIIFKNLKGHANRNWKTTFMYSLALSFILFAGASLTLNSKVIGDALQSTLGGDVTVLVLPTDKIGLDEYQIRQHLEREKLQDSTLIQSYSFNALILTNFPFCSRVQWFTTMATFPWAKIRLGGVEPNYLETIMQEYYLPDDFDDQVSYPQLKSGKKDGVYGLYNRSGNLDIESEDDVFKIVSTMSIRDSYYKDLNLTRPQSKDEIDREINVIIPKGYKYEISVDVNTPSLIYWYGYYRINVRHTASKVPGFQFSSYRQIAQFGQGIISMPDQLYMLNTYFRGDIQNISSIIQPNVREYLSSLPKGLSYGLPKTSLRIKFGRKISQQERVDFCNRLRNYFRNDQTLLFDVQTLKQEAENAFFYIQILNIVVAVIALTLSFFLILISFVGNVKDNSWEFGVLRAIGLNKNQLTRIYVYEAISLITASGILGTFIGISLAILLTLQILMFVELPFVLMFPTATFLITCLGGFVTAVFASYLAVLDMKDKSISVILKGLL</sequence>
<evidence type="ECO:0000259" key="7">
    <source>
        <dbReference type="Pfam" id="PF02687"/>
    </source>
</evidence>
<keyword evidence="5 6" id="KW-0472">Membrane</keyword>
<dbReference type="OrthoDB" id="312032at2759"/>
<dbReference type="Pfam" id="PF02687">
    <property type="entry name" value="FtsX"/>
    <property type="match status" value="2"/>
</dbReference>
<feature type="transmembrane region" description="Helical" evidence="6">
    <location>
        <begin position="1083"/>
        <end position="1111"/>
    </location>
</feature>
<evidence type="ECO:0000256" key="5">
    <source>
        <dbReference type="ARBA" id="ARBA00023136"/>
    </source>
</evidence>
<organism evidence="8 9">
    <name type="scientific">Paramecium sonneborni</name>
    <dbReference type="NCBI Taxonomy" id="65129"/>
    <lineage>
        <taxon>Eukaryota</taxon>
        <taxon>Sar</taxon>
        <taxon>Alveolata</taxon>
        <taxon>Ciliophora</taxon>
        <taxon>Intramacronucleata</taxon>
        <taxon>Oligohymenophorea</taxon>
        <taxon>Peniculida</taxon>
        <taxon>Parameciidae</taxon>
        <taxon>Paramecium</taxon>
    </lineage>
</organism>
<comment type="caution">
    <text evidence="8">The sequence shown here is derived from an EMBL/GenBank/DDBJ whole genome shotgun (WGS) entry which is preliminary data.</text>
</comment>
<evidence type="ECO:0000256" key="6">
    <source>
        <dbReference type="SAM" id="Phobius"/>
    </source>
</evidence>
<evidence type="ECO:0000313" key="9">
    <source>
        <dbReference type="Proteomes" id="UP000692954"/>
    </source>
</evidence>
<keyword evidence="3 6" id="KW-0812">Transmembrane</keyword>
<evidence type="ECO:0000256" key="1">
    <source>
        <dbReference type="ARBA" id="ARBA00004651"/>
    </source>
</evidence>
<dbReference type="EMBL" id="CAJJDN010000107">
    <property type="protein sequence ID" value="CAD8115181.1"/>
    <property type="molecule type" value="Genomic_DNA"/>
</dbReference>
<dbReference type="PANTHER" id="PTHR32522">
    <property type="match status" value="1"/>
</dbReference>
<dbReference type="Proteomes" id="UP000692954">
    <property type="component" value="Unassembled WGS sequence"/>
</dbReference>
<reference evidence="8" key="1">
    <citation type="submission" date="2021-01" db="EMBL/GenBank/DDBJ databases">
        <authorList>
            <consortium name="Genoscope - CEA"/>
            <person name="William W."/>
        </authorList>
    </citation>
    <scope>NUCLEOTIDE SEQUENCE</scope>
</reference>
<evidence type="ECO:0000313" key="8">
    <source>
        <dbReference type="EMBL" id="CAD8115181.1"/>
    </source>
</evidence>
<feature type="transmembrane region" description="Helical" evidence="6">
    <location>
        <begin position="46"/>
        <end position="65"/>
    </location>
</feature>
<feature type="transmembrane region" description="Helical" evidence="6">
    <location>
        <begin position="742"/>
        <end position="761"/>
    </location>
</feature>
<comment type="subcellular location">
    <subcellularLocation>
        <location evidence="1">Cell membrane</location>
        <topology evidence="1">Multi-pass membrane protein</topology>
    </subcellularLocation>
</comment>
<feature type="domain" description="ABC3 transporter permease C-terminal" evidence="7">
    <location>
        <begin position="1092"/>
        <end position="1207"/>
    </location>
</feature>
<name>A0A8S1QJE5_9CILI</name>
<gene>
    <name evidence="8" type="ORF">PSON_ATCC_30995.1.T1070189</name>
</gene>
<keyword evidence="2" id="KW-1003">Cell membrane</keyword>
<feature type="transmembrane region" description="Helical" evidence="6">
    <location>
        <begin position="540"/>
        <end position="571"/>
    </location>
</feature>
<protein>
    <recommendedName>
        <fullName evidence="7">ABC3 transporter permease C-terminal domain-containing protein</fullName>
    </recommendedName>
</protein>
<feature type="transmembrane region" description="Helical" evidence="6">
    <location>
        <begin position="679"/>
        <end position="701"/>
    </location>
</feature>